<comment type="subcellular location">
    <subcellularLocation>
        <location evidence="1">Mitochondrion</location>
    </subcellularLocation>
</comment>
<dbReference type="Proteomes" id="UP000094236">
    <property type="component" value="Unassembled WGS sequence"/>
</dbReference>
<dbReference type="InterPro" id="IPR048300">
    <property type="entry name" value="TACO1_YebC-like_2nd/3rd_dom"/>
</dbReference>
<dbReference type="InterPro" id="IPR002876">
    <property type="entry name" value="Transcrip_reg_TACO1-like"/>
</dbReference>
<evidence type="ECO:0000313" key="5">
    <source>
        <dbReference type="EMBL" id="ODV93312.1"/>
    </source>
</evidence>
<dbReference type="Pfam" id="PF01709">
    <property type="entry name" value="Transcrip_reg"/>
    <property type="match status" value="1"/>
</dbReference>
<dbReference type="InterPro" id="IPR017856">
    <property type="entry name" value="Integrase-like_N"/>
</dbReference>
<accession>A0A1E4TNM0</accession>
<dbReference type="InterPro" id="IPR029072">
    <property type="entry name" value="YebC-like"/>
</dbReference>
<evidence type="ECO:0000256" key="2">
    <source>
        <dbReference type="ARBA" id="ARBA00008724"/>
    </source>
</evidence>
<dbReference type="GO" id="GO:0099617">
    <property type="term" value="C:matrix side of mitochondrial inner membrane"/>
    <property type="evidence" value="ECO:0007669"/>
    <property type="project" value="EnsemblFungi"/>
</dbReference>
<sequence length="267" mass="30065">MIALKNPAVGHVFRKYHPQHRFIRFFNLTSFKFSGHNKWSSIKHDKARNDMERSKVAFKTAQQITMAVKLGGSDPVGNPALSYALEKAKKLNVVKKVVENAIKRGMGQAGDKDNLETAVYEGIAPGGVSVIIEALTDNKSRTIGFVKPCFSKFNCQLTPTLYQFDKKGFITVDRGDKSFDEIFEDIVEIGCEDIEELPIDEEENPDGKFLEIITGPTETDVSIGYLPKKDMIVTLENEDQKATFEKFMRLVDDIDDVSNVYTNLKQD</sequence>
<name>A0A1E4TNM0_PACTA</name>
<gene>
    <name evidence="5" type="ORF">PACTADRAFT_5099</name>
</gene>
<dbReference type="SUPFAM" id="SSF75625">
    <property type="entry name" value="YebC-like"/>
    <property type="match status" value="1"/>
</dbReference>
<dbReference type="Gene3D" id="3.30.70.980">
    <property type="match status" value="2"/>
</dbReference>
<dbReference type="GO" id="GO:0032543">
    <property type="term" value="P:mitochondrial translation"/>
    <property type="evidence" value="ECO:0007669"/>
    <property type="project" value="EnsemblFungi"/>
</dbReference>
<dbReference type="HAMAP" id="MF_00693">
    <property type="entry name" value="Transcrip_reg_TACO1"/>
    <property type="match status" value="1"/>
</dbReference>
<protein>
    <recommendedName>
        <fullName evidence="7">Transcriptional regulatory protein</fullName>
    </recommendedName>
</protein>
<dbReference type="EMBL" id="KV454018">
    <property type="protein sequence ID" value="ODV93312.1"/>
    <property type="molecule type" value="Genomic_DNA"/>
</dbReference>
<dbReference type="PANTHER" id="PTHR12532:SF0">
    <property type="entry name" value="TRANSLATIONAL ACTIVATOR OF CYTOCHROME C OXIDASE 1"/>
    <property type="match status" value="1"/>
</dbReference>
<comment type="similarity">
    <text evidence="2">Belongs to the TACO1 family.</text>
</comment>
<reference evidence="6" key="1">
    <citation type="submission" date="2016-05" db="EMBL/GenBank/DDBJ databases">
        <title>Comparative genomics of biotechnologically important yeasts.</title>
        <authorList>
            <consortium name="DOE Joint Genome Institute"/>
            <person name="Riley R."/>
            <person name="Haridas S."/>
            <person name="Wolfe K.H."/>
            <person name="Lopes M.R."/>
            <person name="Hittinger C.T."/>
            <person name="Goker M."/>
            <person name="Salamov A."/>
            <person name="Wisecaver J."/>
            <person name="Long T.M."/>
            <person name="Aerts A.L."/>
            <person name="Barry K."/>
            <person name="Choi C."/>
            <person name="Clum A."/>
            <person name="Coughlan A.Y."/>
            <person name="Deshpande S."/>
            <person name="Douglass A.P."/>
            <person name="Hanson S.J."/>
            <person name="Klenk H.-P."/>
            <person name="Labutti K."/>
            <person name="Lapidus A."/>
            <person name="Lindquist E."/>
            <person name="Lipzen A."/>
            <person name="Meier-Kolthoff J.P."/>
            <person name="Ohm R.A."/>
            <person name="Otillar R.P."/>
            <person name="Pangilinan J."/>
            <person name="Peng Y."/>
            <person name="Rokas A."/>
            <person name="Rosa C.A."/>
            <person name="Scheuner C."/>
            <person name="Sibirny A.A."/>
            <person name="Slot J.C."/>
            <person name="Stielow J.B."/>
            <person name="Sun H."/>
            <person name="Kurtzman C.P."/>
            <person name="Blackwell M."/>
            <person name="Grigoriev I.V."/>
            <person name="Jeffries T.W."/>
        </authorList>
    </citation>
    <scope>NUCLEOTIDE SEQUENCE [LARGE SCALE GENOMIC DNA]</scope>
    <source>
        <strain evidence="6">NRRL Y-2460</strain>
    </source>
</reference>
<dbReference type="STRING" id="669874.A0A1E4TNM0"/>
<keyword evidence="6" id="KW-1185">Reference proteome</keyword>
<evidence type="ECO:0008006" key="7">
    <source>
        <dbReference type="Google" id="ProtNLM"/>
    </source>
</evidence>
<proteinExistence type="inferred from homology"/>
<dbReference type="OrthoDB" id="2017544at2759"/>
<dbReference type="InterPro" id="IPR049083">
    <property type="entry name" value="TACO1_YebC_N"/>
</dbReference>
<dbReference type="AlphaFoldDB" id="A0A1E4TNM0"/>
<feature type="domain" description="TACO1/YebC-like second and third" evidence="3">
    <location>
        <begin position="116"/>
        <end position="219"/>
    </location>
</feature>
<evidence type="ECO:0000259" key="3">
    <source>
        <dbReference type="Pfam" id="PF01709"/>
    </source>
</evidence>
<feature type="domain" description="TACO1/YebC-like N-terminal" evidence="4">
    <location>
        <begin position="37"/>
        <end position="108"/>
    </location>
</feature>
<evidence type="ECO:0000259" key="4">
    <source>
        <dbReference type="Pfam" id="PF20772"/>
    </source>
</evidence>
<evidence type="ECO:0000313" key="6">
    <source>
        <dbReference type="Proteomes" id="UP000094236"/>
    </source>
</evidence>
<dbReference type="PANTHER" id="PTHR12532">
    <property type="entry name" value="TRANSLATIONAL ACTIVATOR OF CYTOCHROME C OXIDASE 1"/>
    <property type="match status" value="1"/>
</dbReference>
<organism evidence="5 6">
    <name type="scientific">Pachysolen tannophilus NRRL Y-2460</name>
    <dbReference type="NCBI Taxonomy" id="669874"/>
    <lineage>
        <taxon>Eukaryota</taxon>
        <taxon>Fungi</taxon>
        <taxon>Dikarya</taxon>
        <taxon>Ascomycota</taxon>
        <taxon>Saccharomycotina</taxon>
        <taxon>Pichiomycetes</taxon>
        <taxon>Pachysolenaceae</taxon>
        <taxon>Pachysolen</taxon>
    </lineage>
</organism>
<dbReference type="InterPro" id="IPR026564">
    <property type="entry name" value="Transcrip_reg_TACO1-like_dom3"/>
</dbReference>
<dbReference type="Gene3D" id="1.10.10.200">
    <property type="match status" value="1"/>
</dbReference>
<dbReference type="Pfam" id="PF20772">
    <property type="entry name" value="TACO1_YebC_N"/>
    <property type="match status" value="1"/>
</dbReference>
<dbReference type="FunFam" id="1.10.10.200:FF:000002">
    <property type="entry name" value="Probable transcriptional regulatory protein CLM62_37755"/>
    <property type="match status" value="1"/>
</dbReference>
<evidence type="ECO:0000256" key="1">
    <source>
        <dbReference type="ARBA" id="ARBA00004173"/>
    </source>
</evidence>